<feature type="compositionally biased region" description="Gly residues" evidence="2">
    <location>
        <begin position="409"/>
        <end position="425"/>
    </location>
</feature>
<feature type="compositionally biased region" description="Low complexity" evidence="2">
    <location>
        <begin position="234"/>
        <end position="243"/>
    </location>
</feature>
<feature type="compositionally biased region" description="Low complexity" evidence="2">
    <location>
        <begin position="398"/>
        <end position="408"/>
    </location>
</feature>
<sequence>MPAAPDLDVSRPTAEEVAAAAAMAAALDNFGRGVEASSTHFGSVATGEALEGALGDMAGTRDTVDGGATSAVAAAQTMRGMRAGGDAWLRDAPKQADLERAEQKVASVRAEMQLAALSGLPASLIQERLAAAQNELRELESRRAAADEAYERACRRAAEKLGTRGKCQLPEGGTPRRVPQSSEDTDADIPRTTANKLDTPPAAAPSTPGAPAPGTPAPSAPPATRPSSAPPATAPSTSSSSPGLNADALKLLASQAQNPQQPQMAAPPQQPAPQPAAQSGAPTAAGPAQNAKTSGALTADDFGGTIAPAPVGLGLASGGSPAATVSPSTPAPAAAAAAPVSQTPGTSANNLSTAADTSGRSEPARTAYNPTTTTSHATGSAAAPATPLAGRGMGVGAGMPHMPMVPMGGMPGGGAGGGGSRGGDGSKVTAYDSGRDHGASSINEAVRGGTIAQRRELD</sequence>
<feature type="region of interest" description="Disordered" evidence="2">
    <location>
        <begin position="165"/>
        <end position="458"/>
    </location>
</feature>
<dbReference type="RefSeq" id="WP_131805242.1">
    <property type="nucleotide sequence ID" value="NZ_BCSY01000035.1"/>
</dbReference>
<feature type="compositionally biased region" description="Low complexity" evidence="2">
    <location>
        <begin position="307"/>
        <end position="341"/>
    </location>
</feature>
<name>A0A100WB16_MYCCR</name>
<evidence type="ECO:0000313" key="4">
    <source>
        <dbReference type="Proteomes" id="UP000069443"/>
    </source>
</evidence>
<protein>
    <submittedName>
        <fullName evidence="3">Uncharacterized protein</fullName>
    </submittedName>
</protein>
<keyword evidence="1" id="KW-0175">Coiled coil</keyword>
<dbReference type="STRING" id="228230.RMCC_1791"/>
<feature type="compositionally biased region" description="Low complexity" evidence="2">
    <location>
        <begin position="253"/>
        <end position="267"/>
    </location>
</feature>
<evidence type="ECO:0000256" key="2">
    <source>
        <dbReference type="SAM" id="MobiDB-lite"/>
    </source>
</evidence>
<keyword evidence="4" id="KW-1185">Reference proteome</keyword>
<feature type="compositionally biased region" description="Polar residues" evidence="2">
    <location>
        <begin position="342"/>
        <end position="360"/>
    </location>
</feature>
<dbReference type="AlphaFoldDB" id="A0A100WB16"/>
<dbReference type="EMBL" id="BCSY01000035">
    <property type="protein sequence ID" value="GAS94825.1"/>
    <property type="molecule type" value="Genomic_DNA"/>
</dbReference>
<proteinExistence type="predicted"/>
<feature type="compositionally biased region" description="Low complexity" evidence="2">
    <location>
        <begin position="275"/>
        <end position="289"/>
    </location>
</feature>
<comment type="caution">
    <text evidence="3">The sequence shown here is derived from an EMBL/GenBank/DDBJ whole genome shotgun (WGS) entry which is preliminary data.</text>
</comment>
<reference evidence="4" key="2">
    <citation type="submission" date="2016-02" db="EMBL/GenBank/DDBJ databases">
        <title>Draft genome sequence of five rapidly growing Mycobacterium species.</title>
        <authorList>
            <person name="Katahira K."/>
            <person name="Gotou Y."/>
            <person name="Iida K."/>
            <person name="Ogura Y."/>
            <person name="Hayashi T."/>
        </authorList>
    </citation>
    <scope>NUCLEOTIDE SEQUENCE [LARGE SCALE GENOMIC DNA]</scope>
    <source>
        <strain evidence="4">JCM15298</strain>
    </source>
</reference>
<feature type="coiled-coil region" evidence="1">
    <location>
        <begin position="98"/>
        <end position="156"/>
    </location>
</feature>
<accession>A0A100WB16</accession>
<evidence type="ECO:0000313" key="3">
    <source>
        <dbReference type="EMBL" id="GAS94825.1"/>
    </source>
</evidence>
<reference evidence="4" key="1">
    <citation type="journal article" date="2016" name="Genome Announc.">
        <title>Draft Genome Sequences of Five Rapidly Growing Mycobacterium Species, M. thermoresistibile, M. fortuitum subsp. acetamidolyticum, M. canariasense, M. brisbanense, and M. novocastrense.</title>
        <authorList>
            <person name="Katahira K."/>
            <person name="Ogura Y."/>
            <person name="Gotoh Y."/>
            <person name="Hayashi T."/>
        </authorList>
    </citation>
    <scope>NUCLEOTIDE SEQUENCE [LARGE SCALE GENOMIC DNA]</scope>
    <source>
        <strain evidence="4">JCM15298</strain>
    </source>
</reference>
<dbReference type="Proteomes" id="UP000069443">
    <property type="component" value="Unassembled WGS sequence"/>
</dbReference>
<gene>
    <name evidence="3" type="ORF">RMCC_1791</name>
</gene>
<feature type="compositionally biased region" description="Pro residues" evidence="2">
    <location>
        <begin position="208"/>
        <end position="233"/>
    </location>
</feature>
<feature type="compositionally biased region" description="Low complexity" evidence="2">
    <location>
        <begin position="371"/>
        <end position="390"/>
    </location>
</feature>
<evidence type="ECO:0000256" key="1">
    <source>
        <dbReference type="SAM" id="Coils"/>
    </source>
</evidence>
<organism evidence="3 4">
    <name type="scientific">Mycolicibacterium canariasense</name>
    <name type="common">Mycobacterium canariasense</name>
    <dbReference type="NCBI Taxonomy" id="228230"/>
    <lineage>
        <taxon>Bacteria</taxon>
        <taxon>Bacillati</taxon>
        <taxon>Actinomycetota</taxon>
        <taxon>Actinomycetes</taxon>
        <taxon>Mycobacteriales</taxon>
        <taxon>Mycobacteriaceae</taxon>
        <taxon>Mycolicibacterium</taxon>
    </lineage>
</organism>